<dbReference type="InterPro" id="IPR020103">
    <property type="entry name" value="PsdUridine_synth_cat_dom_sf"/>
</dbReference>
<evidence type="ECO:0000313" key="7">
    <source>
        <dbReference type="Proteomes" id="UP000886796"/>
    </source>
</evidence>
<comment type="catalytic activity">
    <reaction evidence="1">
        <text>a uridine in RNA = a pseudouridine in RNA</text>
        <dbReference type="Rhea" id="RHEA:48348"/>
        <dbReference type="Rhea" id="RHEA-COMP:12068"/>
        <dbReference type="Rhea" id="RHEA-COMP:12069"/>
        <dbReference type="ChEBI" id="CHEBI:65314"/>
        <dbReference type="ChEBI" id="CHEBI:65315"/>
    </reaction>
</comment>
<dbReference type="Gene3D" id="3.30.2350.10">
    <property type="entry name" value="Pseudouridine synthase"/>
    <property type="match status" value="1"/>
</dbReference>
<dbReference type="GO" id="GO:0140098">
    <property type="term" value="F:catalytic activity, acting on RNA"/>
    <property type="evidence" value="ECO:0007669"/>
    <property type="project" value="UniProtKB-ARBA"/>
</dbReference>
<dbReference type="CDD" id="cd02869">
    <property type="entry name" value="PseudoU_synth_RluA_like"/>
    <property type="match status" value="1"/>
</dbReference>
<dbReference type="PANTHER" id="PTHR21600:SF87">
    <property type="entry name" value="RNA PSEUDOURIDYLATE SYNTHASE DOMAIN-CONTAINING PROTEIN 1"/>
    <property type="match status" value="1"/>
</dbReference>
<comment type="similarity">
    <text evidence="2">Belongs to the pseudouridine synthase RluA family.</text>
</comment>
<reference evidence="6" key="1">
    <citation type="submission" date="2020-10" db="EMBL/GenBank/DDBJ databases">
        <authorList>
            <person name="Gilroy R."/>
        </authorList>
    </citation>
    <scope>NUCLEOTIDE SEQUENCE</scope>
    <source>
        <strain evidence="6">13361</strain>
    </source>
</reference>
<evidence type="ECO:0000313" key="6">
    <source>
        <dbReference type="EMBL" id="HIQ67722.1"/>
    </source>
</evidence>
<comment type="caution">
    <text evidence="6">The sequence shown here is derived from an EMBL/GenBank/DDBJ whole genome shotgun (WGS) entry which is preliminary data.</text>
</comment>
<dbReference type="AlphaFoldDB" id="A0A9D0Z299"/>
<protein>
    <recommendedName>
        <fullName evidence="3">RNA pseudouridylate synthase</fullName>
    </recommendedName>
    <alternativeName>
        <fullName evidence="4">RNA-uridine isomerase</fullName>
    </alternativeName>
</protein>
<dbReference type="PANTHER" id="PTHR21600">
    <property type="entry name" value="MITOCHONDRIAL RNA PSEUDOURIDINE SYNTHASE"/>
    <property type="match status" value="1"/>
</dbReference>
<dbReference type="GO" id="GO:0003723">
    <property type="term" value="F:RNA binding"/>
    <property type="evidence" value="ECO:0007669"/>
    <property type="project" value="InterPro"/>
</dbReference>
<dbReference type="InterPro" id="IPR050188">
    <property type="entry name" value="RluA_PseudoU_synthase"/>
</dbReference>
<dbReference type="GO" id="GO:0009982">
    <property type="term" value="F:pseudouridine synthase activity"/>
    <property type="evidence" value="ECO:0007669"/>
    <property type="project" value="InterPro"/>
</dbReference>
<sequence length="208" mass="23635">MAMEIAEKDFVVCRKAVGLDSEHELPRLLREKLGGEIYPVHRLDLNVGGLMVYARSKRAAAELSRLIQEGQLQKEYVALVHGTPAPEGYLTDYLYKDSRKNKVFVVKKPRNGVKEAALSYRCLCPGEESLVQVLLHTGRSHQIRVQFASRGFPLVGDHKYGSRSPLEAPRLYSCRLTFPWEGKMLTFTDLPHWAEGAQLQDLRNMKKI</sequence>
<dbReference type="InterPro" id="IPR006145">
    <property type="entry name" value="PsdUridine_synth_RsuA/RluA"/>
</dbReference>
<gene>
    <name evidence="6" type="ORF">IAB74_04330</name>
</gene>
<evidence type="ECO:0000259" key="5">
    <source>
        <dbReference type="Pfam" id="PF00849"/>
    </source>
</evidence>
<feature type="domain" description="Pseudouridine synthase RsuA/RluA-like" evidence="5">
    <location>
        <begin position="28"/>
        <end position="149"/>
    </location>
</feature>
<evidence type="ECO:0000256" key="3">
    <source>
        <dbReference type="ARBA" id="ARBA00031870"/>
    </source>
</evidence>
<dbReference type="SUPFAM" id="SSF55120">
    <property type="entry name" value="Pseudouridine synthase"/>
    <property type="match status" value="1"/>
</dbReference>
<evidence type="ECO:0000256" key="1">
    <source>
        <dbReference type="ARBA" id="ARBA00000073"/>
    </source>
</evidence>
<reference evidence="6" key="2">
    <citation type="journal article" date="2021" name="PeerJ">
        <title>Extensive microbial diversity within the chicken gut microbiome revealed by metagenomics and culture.</title>
        <authorList>
            <person name="Gilroy R."/>
            <person name="Ravi A."/>
            <person name="Getino M."/>
            <person name="Pursley I."/>
            <person name="Horton D.L."/>
            <person name="Alikhan N.F."/>
            <person name="Baker D."/>
            <person name="Gharbi K."/>
            <person name="Hall N."/>
            <person name="Watson M."/>
            <person name="Adriaenssens E.M."/>
            <person name="Foster-Nyarko E."/>
            <person name="Jarju S."/>
            <person name="Secka A."/>
            <person name="Antonio M."/>
            <person name="Oren A."/>
            <person name="Chaudhuri R.R."/>
            <person name="La Ragione R."/>
            <person name="Hildebrand F."/>
            <person name="Pallen M.J."/>
        </authorList>
    </citation>
    <scope>NUCLEOTIDE SEQUENCE</scope>
    <source>
        <strain evidence="6">13361</strain>
    </source>
</reference>
<dbReference type="GO" id="GO:0000455">
    <property type="term" value="P:enzyme-directed rRNA pseudouridine synthesis"/>
    <property type="evidence" value="ECO:0007669"/>
    <property type="project" value="TreeGrafter"/>
</dbReference>
<dbReference type="Pfam" id="PF00849">
    <property type="entry name" value="PseudoU_synth_2"/>
    <property type="match status" value="1"/>
</dbReference>
<accession>A0A9D0Z299</accession>
<organism evidence="6 7">
    <name type="scientific">Candidatus Faecousia excrementigallinarum</name>
    <dbReference type="NCBI Taxonomy" id="2840806"/>
    <lineage>
        <taxon>Bacteria</taxon>
        <taxon>Bacillati</taxon>
        <taxon>Bacillota</taxon>
        <taxon>Clostridia</taxon>
        <taxon>Eubacteriales</taxon>
        <taxon>Oscillospiraceae</taxon>
        <taxon>Faecousia</taxon>
    </lineage>
</organism>
<dbReference type="Proteomes" id="UP000886796">
    <property type="component" value="Unassembled WGS sequence"/>
</dbReference>
<evidence type="ECO:0000256" key="2">
    <source>
        <dbReference type="ARBA" id="ARBA00010876"/>
    </source>
</evidence>
<name>A0A9D0Z299_9FIRM</name>
<proteinExistence type="inferred from homology"/>
<evidence type="ECO:0000256" key="4">
    <source>
        <dbReference type="ARBA" id="ARBA00033164"/>
    </source>
</evidence>
<dbReference type="EMBL" id="DVFK01000063">
    <property type="protein sequence ID" value="HIQ67722.1"/>
    <property type="molecule type" value="Genomic_DNA"/>
</dbReference>